<dbReference type="InterPro" id="IPR017871">
    <property type="entry name" value="ABC_transporter-like_CS"/>
</dbReference>
<evidence type="ECO:0000256" key="2">
    <source>
        <dbReference type="ARBA" id="ARBA00022448"/>
    </source>
</evidence>
<dbReference type="Proteomes" id="UP001597413">
    <property type="component" value="Unassembled WGS sequence"/>
</dbReference>
<dbReference type="Pfam" id="PF00005">
    <property type="entry name" value="ABC_tran"/>
    <property type="match status" value="1"/>
</dbReference>
<accession>A0ABW5A7D9</accession>
<dbReference type="CDD" id="cd03293">
    <property type="entry name" value="ABC_NrtD_SsuB_transporters"/>
    <property type="match status" value="1"/>
</dbReference>
<evidence type="ECO:0000256" key="1">
    <source>
        <dbReference type="ARBA" id="ARBA00005417"/>
    </source>
</evidence>
<name>A0ABW5A7D9_9RHOB</name>
<protein>
    <submittedName>
        <fullName evidence="6">ABC transporter ATP-binding protein</fullName>
    </submittedName>
</protein>
<comment type="caution">
    <text evidence="6">The sequence shown here is derived from an EMBL/GenBank/DDBJ whole genome shotgun (WGS) entry which is preliminary data.</text>
</comment>
<evidence type="ECO:0000256" key="4">
    <source>
        <dbReference type="ARBA" id="ARBA00022840"/>
    </source>
</evidence>
<feature type="domain" description="ABC transporter" evidence="5">
    <location>
        <begin position="7"/>
        <end position="238"/>
    </location>
</feature>
<dbReference type="InterPro" id="IPR027417">
    <property type="entry name" value="P-loop_NTPase"/>
</dbReference>
<comment type="similarity">
    <text evidence="1">Belongs to the ABC transporter superfamily.</text>
</comment>
<dbReference type="GO" id="GO:0005524">
    <property type="term" value="F:ATP binding"/>
    <property type="evidence" value="ECO:0007669"/>
    <property type="project" value="UniProtKB-KW"/>
</dbReference>
<dbReference type="Gene3D" id="3.40.50.300">
    <property type="entry name" value="P-loop containing nucleotide triphosphate hydrolases"/>
    <property type="match status" value="1"/>
</dbReference>
<dbReference type="InterPro" id="IPR003593">
    <property type="entry name" value="AAA+_ATPase"/>
</dbReference>
<dbReference type="InterPro" id="IPR050166">
    <property type="entry name" value="ABC_transporter_ATP-bind"/>
</dbReference>
<reference evidence="7" key="1">
    <citation type="journal article" date="2019" name="Int. J. Syst. Evol. Microbiol.">
        <title>The Global Catalogue of Microorganisms (GCM) 10K type strain sequencing project: providing services to taxonomists for standard genome sequencing and annotation.</title>
        <authorList>
            <consortium name="The Broad Institute Genomics Platform"/>
            <consortium name="The Broad Institute Genome Sequencing Center for Infectious Disease"/>
            <person name="Wu L."/>
            <person name="Ma J."/>
        </authorList>
    </citation>
    <scope>NUCLEOTIDE SEQUENCE [LARGE SCALE GENOMIC DNA]</scope>
    <source>
        <strain evidence="7">CCUG 55131</strain>
    </source>
</reference>
<dbReference type="SUPFAM" id="SSF52540">
    <property type="entry name" value="P-loop containing nucleoside triphosphate hydrolases"/>
    <property type="match status" value="1"/>
</dbReference>
<sequence length="272" mass="29126">MTGPGDLRIEDVTITYPARKGQVHALALPRLHLAPGSFTAVIGPSGCGKSSLLNAIAGFVAPTSGRILLDGAPVTGPSARIGVIFQHYALFPWFTALGNVRFALRRFPLSRAEEIARARAALDEVGLGAHARKFPQQLSGGMRQRVAIARTFACAPEVLLLDEPFAALDAQTRRGMQELMLAVWARHSATVLLVTHDVDEALLLADRVLLMSAAPGRLIGEYLLPQPRPRRLTQDGGALLALREDILARLHPFSAPLDAPADAAPAPERSLP</sequence>
<dbReference type="InterPro" id="IPR003439">
    <property type="entry name" value="ABC_transporter-like_ATP-bd"/>
</dbReference>
<evidence type="ECO:0000313" key="6">
    <source>
        <dbReference type="EMBL" id="MFD2173775.1"/>
    </source>
</evidence>
<keyword evidence="2" id="KW-0813">Transport</keyword>
<keyword evidence="7" id="KW-1185">Reference proteome</keyword>
<proteinExistence type="inferred from homology"/>
<keyword evidence="3" id="KW-0547">Nucleotide-binding</keyword>
<gene>
    <name evidence="6" type="ORF">ACFSM0_06720</name>
</gene>
<organism evidence="6 7">
    <name type="scientific">Rhodobacter lacus</name>
    <dbReference type="NCBI Taxonomy" id="1641972"/>
    <lineage>
        <taxon>Bacteria</taxon>
        <taxon>Pseudomonadati</taxon>
        <taxon>Pseudomonadota</taxon>
        <taxon>Alphaproteobacteria</taxon>
        <taxon>Rhodobacterales</taxon>
        <taxon>Rhodobacter group</taxon>
        <taxon>Rhodobacter</taxon>
    </lineage>
</organism>
<dbReference type="EMBL" id="JBHUIX010000005">
    <property type="protein sequence ID" value="MFD2173775.1"/>
    <property type="molecule type" value="Genomic_DNA"/>
</dbReference>
<keyword evidence="4 6" id="KW-0067">ATP-binding</keyword>
<dbReference type="SMART" id="SM00382">
    <property type="entry name" value="AAA"/>
    <property type="match status" value="1"/>
</dbReference>
<dbReference type="PANTHER" id="PTHR42788">
    <property type="entry name" value="TAURINE IMPORT ATP-BINDING PROTEIN-RELATED"/>
    <property type="match status" value="1"/>
</dbReference>
<dbReference type="PROSITE" id="PS50893">
    <property type="entry name" value="ABC_TRANSPORTER_2"/>
    <property type="match status" value="1"/>
</dbReference>
<evidence type="ECO:0000313" key="7">
    <source>
        <dbReference type="Proteomes" id="UP001597413"/>
    </source>
</evidence>
<dbReference type="RefSeq" id="WP_377388561.1">
    <property type="nucleotide sequence ID" value="NZ_JBHUIX010000005.1"/>
</dbReference>
<dbReference type="PANTHER" id="PTHR42788:SF19">
    <property type="entry name" value="ALIPHATIC SULFONATES IMPORT ATP-BINDING PROTEIN SSUB 2"/>
    <property type="match status" value="1"/>
</dbReference>
<dbReference type="PROSITE" id="PS00211">
    <property type="entry name" value="ABC_TRANSPORTER_1"/>
    <property type="match status" value="1"/>
</dbReference>
<evidence type="ECO:0000256" key="3">
    <source>
        <dbReference type="ARBA" id="ARBA00022741"/>
    </source>
</evidence>
<evidence type="ECO:0000259" key="5">
    <source>
        <dbReference type="PROSITE" id="PS50893"/>
    </source>
</evidence>